<feature type="region of interest" description="Disordered" evidence="2">
    <location>
        <begin position="526"/>
        <end position="546"/>
    </location>
</feature>
<name>A0A0R7EYV0_9BBAC</name>
<dbReference type="SUPFAM" id="SSF57997">
    <property type="entry name" value="Tropomyosin"/>
    <property type="match status" value="1"/>
</dbReference>
<feature type="coiled-coil region" evidence="1">
    <location>
        <begin position="452"/>
        <end position="507"/>
    </location>
</feature>
<dbReference type="OrthoDB" id="9145at10239"/>
<evidence type="ECO:0000313" key="4">
    <source>
        <dbReference type="EMBL" id="AKN80751.1"/>
    </source>
</evidence>
<evidence type="ECO:0000256" key="2">
    <source>
        <dbReference type="SAM" id="MobiDB-lite"/>
    </source>
</evidence>
<evidence type="ECO:0000256" key="1">
    <source>
        <dbReference type="SAM" id="Coils"/>
    </source>
</evidence>
<evidence type="ECO:0000313" key="5">
    <source>
        <dbReference type="Proteomes" id="UP000203433"/>
    </source>
</evidence>
<feature type="coiled-coil region" evidence="1">
    <location>
        <begin position="214"/>
        <end position="325"/>
    </location>
</feature>
<feature type="coiled-coil region" evidence="1">
    <location>
        <begin position="354"/>
        <end position="423"/>
    </location>
</feature>
<dbReference type="InterPro" id="IPR009615">
    <property type="entry name" value="Desmo_N"/>
</dbReference>
<organism evidence="4 5">
    <name type="scientific">Diatraea saccharalis granulovirus</name>
    <dbReference type="NCBI Taxonomy" id="1675862"/>
    <lineage>
        <taxon>Viruses</taxon>
        <taxon>Viruses incertae sedis</taxon>
        <taxon>Naldaviricetes</taxon>
        <taxon>Lefavirales</taxon>
        <taxon>Baculoviridae</taxon>
        <taxon>Betabaculovirus</taxon>
        <taxon>Betabaculovirus disaccharalis</taxon>
    </lineage>
</organism>
<evidence type="ECO:0000259" key="3">
    <source>
        <dbReference type="Pfam" id="PF06771"/>
    </source>
</evidence>
<reference evidence="4 5" key="1">
    <citation type="journal article" date="2015" name="J. Virol.">
        <title>A betabaculovirus-encoded gp64 homolog is a functional envelope fusion protein.</title>
        <authorList>
            <person name="Ardisson-Araujo D.M."/>
            <person name="Melo F.L."/>
            <person name="Clem R.J."/>
            <person name="Wolff J.L."/>
            <person name="Ribeiro B.M."/>
        </authorList>
    </citation>
    <scope>NUCLEOTIDE SEQUENCE [LARGE SCALE GENOMIC DNA]</scope>
    <source>
        <strain evidence="4 5">Parana-2009</strain>
    </source>
</reference>
<keyword evidence="1" id="KW-0175">Coiled coil</keyword>
<dbReference type="Pfam" id="PF06771">
    <property type="entry name" value="Desmo_N"/>
    <property type="match status" value="1"/>
</dbReference>
<accession>A0A0R7EYV0</accession>
<protein>
    <submittedName>
        <fullName evidence="4">Desmoplakin</fullName>
    </submittedName>
</protein>
<feature type="domain" description="Viral desmoplakin N-terminal" evidence="3">
    <location>
        <begin position="12"/>
        <end position="95"/>
    </location>
</feature>
<dbReference type="KEGG" id="vg:26374019"/>
<feature type="coiled-coil region" evidence="1">
    <location>
        <begin position="101"/>
        <end position="167"/>
    </location>
</feature>
<keyword evidence="5" id="KW-1185">Reference proteome</keyword>
<dbReference type="Proteomes" id="UP000203433">
    <property type="component" value="Segment"/>
</dbReference>
<dbReference type="GeneID" id="26374019"/>
<gene>
    <name evidence="4" type="primary">desmoplakin</name>
</gene>
<dbReference type="EMBL" id="KP296186">
    <property type="protein sequence ID" value="AKN80751.1"/>
    <property type="molecule type" value="Genomic_DNA"/>
</dbReference>
<proteinExistence type="predicted"/>
<dbReference type="RefSeq" id="YP_009182296.1">
    <property type="nucleotide sequence ID" value="NC_028491.1"/>
</dbReference>
<sequence>MHTLNSSDMLTRYRGVDVTPHTFNNLVKTVASNKNNNNSSSSRTKFEERMRDIILSFNPALKKTSDNMSTEYLLISSLKFNDKKEVVHTYNYNNWDQRVEKMEIDERVEEDEEEEDEIKEKLEEMSRYEWENERLFDLLNLVGKRYVKKIKKRYKEHLNKKQTDENKKQTDENNTLVGFKTLLGVKKLTYENCSALLNAIKRLIDIRSENVDTVEMYTDEIKNISKQLNEYEKNNRDLQNEISKIKNTGIEQEKEVDMLKKQLLTIKTRYEDSKRENEDLIKTVTETSMNLAKMGADIGQKDELLEQLKHNNEELLMKYSNLDSVYEDTKLNLHQLDGDMTEMMRQQNIHINTIDELKKVNTILDQNIQSYERNLVESTNENKNLKETISCISEQLKCVTIEKLSLEKELKETIIEKDALISECNDMTERKIITNNLVDQKETELKLCKARLCDKENELKILENDLEECKRNNDKDKKTHTLLLKKNETAEEELNKLHEEMSTLIEENCKLQTEYKKLLAQINEKKGVKRKSTTPTQENNKVFKEE</sequence>